<dbReference type="Proteomes" id="UP000023152">
    <property type="component" value="Unassembled WGS sequence"/>
</dbReference>
<dbReference type="GO" id="GO:0000502">
    <property type="term" value="C:proteasome complex"/>
    <property type="evidence" value="ECO:0007669"/>
    <property type="project" value="UniProtKB-KW"/>
</dbReference>
<sequence length="120" mass="13620">SCLFDVETNSMNRYAPDLGLEDAIHIALLTIKEGFDGDKNIQLSCSAKCDHKKMEFQTYISQSLPFLLSFLPHLVSFVQLLNLGTQGNRGTKKQHKTTKRKATLKSETFTKTYRGELCFQ</sequence>
<evidence type="ECO:0000313" key="1">
    <source>
        <dbReference type="EMBL" id="ETN99112.1"/>
    </source>
</evidence>
<dbReference type="AlphaFoldDB" id="X6LAQ6"/>
<gene>
    <name evidence="1" type="ORF">RFI_38375</name>
</gene>
<dbReference type="EMBL" id="ASPP01044899">
    <property type="protein sequence ID" value="ETN99112.1"/>
    <property type="molecule type" value="Genomic_DNA"/>
</dbReference>
<reference evidence="1 2" key="1">
    <citation type="journal article" date="2013" name="Curr. Biol.">
        <title>The Genome of the Foraminiferan Reticulomyxa filosa.</title>
        <authorList>
            <person name="Glockner G."/>
            <person name="Hulsmann N."/>
            <person name="Schleicher M."/>
            <person name="Noegel A.A."/>
            <person name="Eichinger L."/>
            <person name="Gallinger C."/>
            <person name="Pawlowski J."/>
            <person name="Sierra R."/>
            <person name="Euteneuer U."/>
            <person name="Pillet L."/>
            <person name="Moustafa A."/>
            <person name="Platzer M."/>
            <person name="Groth M."/>
            <person name="Szafranski K."/>
            <person name="Schliwa M."/>
        </authorList>
    </citation>
    <scope>NUCLEOTIDE SEQUENCE [LARGE SCALE GENOMIC DNA]</scope>
</reference>
<keyword evidence="2" id="KW-1185">Reference proteome</keyword>
<keyword evidence="1" id="KW-0647">Proteasome</keyword>
<protein>
    <submittedName>
        <fullName evidence="1">Proteasome subunit alpha type 2</fullName>
    </submittedName>
</protein>
<feature type="non-terminal residue" evidence="1">
    <location>
        <position position="1"/>
    </location>
</feature>
<name>X6LAQ6_RETFI</name>
<organism evidence="1 2">
    <name type="scientific">Reticulomyxa filosa</name>
    <dbReference type="NCBI Taxonomy" id="46433"/>
    <lineage>
        <taxon>Eukaryota</taxon>
        <taxon>Sar</taxon>
        <taxon>Rhizaria</taxon>
        <taxon>Retaria</taxon>
        <taxon>Foraminifera</taxon>
        <taxon>Monothalamids</taxon>
        <taxon>Reticulomyxidae</taxon>
        <taxon>Reticulomyxa</taxon>
    </lineage>
</organism>
<dbReference type="OrthoDB" id="431557at2759"/>
<proteinExistence type="predicted"/>
<accession>X6LAQ6</accession>
<comment type="caution">
    <text evidence="1">The sequence shown here is derived from an EMBL/GenBank/DDBJ whole genome shotgun (WGS) entry which is preliminary data.</text>
</comment>
<evidence type="ECO:0000313" key="2">
    <source>
        <dbReference type="Proteomes" id="UP000023152"/>
    </source>
</evidence>